<gene>
    <name evidence="1" type="ORF">IAA47_09310</name>
</gene>
<accession>A0A9E2L0A7</accession>
<reference evidence="1" key="1">
    <citation type="journal article" date="2021" name="PeerJ">
        <title>Extensive microbial diversity within the chicken gut microbiome revealed by metagenomics and culture.</title>
        <authorList>
            <person name="Gilroy R."/>
            <person name="Ravi A."/>
            <person name="Getino M."/>
            <person name="Pursley I."/>
            <person name="Horton D.L."/>
            <person name="Alikhan N.F."/>
            <person name="Baker D."/>
            <person name="Gharbi K."/>
            <person name="Hall N."/>
            <person name="Watson M."/>
            <person name="Adriaenssens E.M."/>
            <person name="Foster-Nyarko E."/>
            <person name="Jarju S."/>
            <person name="Secka A."/>
            <person name="Antonio M."/>
            <person name="Oren A."/>
            <person name="Chaudhuri R.R."/>
            <person name="La Ragione R."/>
            <person name="Hildebrand F."/>
            <person name="Pallen M.J."/>
        </authorList>
    </citation>
    <scope>NUCLEOTIDE SEQUENCE</scope>
    <source>
        <strain evidence="1">A6-441</strain>
    </source>
</reference>
<organism evidence="1 2">
    <name type="scientific">Candidatus Fusobacterium pullicola</name>
    <dbReference type="NCBI Taxonomy" id="2838601"/>
    <lineage>
        <taxon>Bacteria</taxon>
        <taxon>Fusobacteriati</taxon>
        <taxon>Fusobacteriota</taxon>
        <taxon>Fusobacteriia</taxon>
        <taxon>Fusobacteriales</taxon>
        <taxon>Fusobacteriaceae</taxon>
        <taxon>Fusobacterium</taxon>
    </lineage>
</organism>
<dbReference type="SUPFAM" id="SSF49354">
    <property type="entry name" value="PapD-like"/>
    <property type="match status" value="1"/>
</dbReference>
<evidence type="ECO:0000313" key="2">
    <source>
        <dbReference type="Proteomes" id="UP000724657"/>
    </source>
</evidence>
<reference evidence="1" key="2">
    <citation type="submission" date="2021-04" db="EMBL/GenBank/DDBJ databases">
        <authorList>
            <person name="Gilroy R."/>
        </authorList>
    </citation>
    <scope>NUCLEOTIDE SEQUENCE</scope>
    <source>
        <strain evidence="1">A6-441</strain>
    </source>
</reference>
<proteinExistence type="predicted"/>
<protein>
    <submittedName>
        <fullName evidence="1">Fimbria/pilus periplasmic chaperone</fullName>
    </submittedName>
</protein>
<dbReference type="AlphaFoldDB" id="A0A9E2L0A7"/>
<dbReference type="InterPro" id="IPR013783">
    <property type="entry name" value="Ig-like_fold"/>
</dbReference>
<evidence type="ECO:0000313" key="1">
    <source>
        <dbReference type="EMBL" id="MBU3843158.1"/>
    </source>
</evidence>
<dbReference type="Gene3D" id="2.60.40.10">
    <property type="entry name" value="Immunoglobulins"/>
    <property type="match status" value="1"/>
</dbReference>
<dbReference type="EMBL" id="JAHLFN010000081">
    <property type="protein sequence ID" value="MBU3843158.1"/>
    <property type="molecule type" value="Genomic_DNA"/>
</dbReference>
<dbReference type="InterPro" id="IPR008962">
    <property type="entry name" value="PapD-like_sf"/>
</dbReference>
<dbReference type="Proteomes" id="UP000724657">
    <property type="component" value="Unassembled WGS sequence"/>
</dbReference>
<name>A0A9E2L0A7_9FUSO</name>
<comment type="caution">
    <text evidence="1">The sequence shown here is derived from an EMBL/GenBank/DDBJ whole genome shotgun (WGS) entry which is preliminary data.</text>
</comment>
<sequence>MKKLTASLLFFILGVMSYSLNFTVYPTRFEVDSKKVTTEEMTIVNNTNGPLRVEIYPEGDIEFGEEYNLNSNIKLFPKAVAVKPGGKQAVRFRVKPDTKMKDGEYRSYITFKEIPYDIKSTASEEKKEAEGVTTGINFITEISIPVFSIGENKIVKGEMSNFKYHYDGKDMAFSFDTKSEGNTAVIYKYSLKIDGEEPLEGILGYSKRDGEGKLEISMELKEGLKGKSGTLRIYDQVNKEYFNQKIKL</sequence>